<evidence type="ECO:0000313" key="4">
    <source>
        <dbReference type="Proteomes" id="UP000000763"/>
    </source>
</evidence>
<feature type="region of interest" description="Disordered" evidence="1">
    <location>
        <begin position="26"/>
        <end position="55"/>
    </location>
</feature>
<dbReference type="AlphaFoldDB" id="Q6H585"/>
<evidence type="ECO:0000313" key="2">
    <source>
        <dbReference type="EMBL" id="BAD26058.1"/>
    </source>
</evidence>
<gene>
    <name evidence="3" type="ORF">OSJNBa0048A13.39</name>
    <name evidence="2" type="ORF">OSJNBa0055N01.7</name>
</gene>
<feature type="compositionally biased region" description="Pro residues" evidence="1">
    <location>
        <begin position="30"/>
        <end position="45"/>
    </location>
</feature>
<reference evidence="4" key="4">
    <citation type="journal article" date="2008" name="Nucleic Acids Res.">
        <title>The rice annotation project database (RAP-DB): 2008 update.</title>
        <authorList>
            <consortium name="The rice annotation project (RAP)"/>
        </authorList>
    </citation>
    <scope>GENOME REANNOTATION</scope>
    <source>
        <strain evidence="4">cv. Nipponbare</strain>
    </source>
</reference>
<evidence type="ECO:0000313" key="3">
    <source>
        <dbReference type="EMBL" id="BAD26114.1"/>
    </source>
</evidence>
<name>Q6H585_ORYSJ</name>
<dbReference type="EMBL" id="AP005692">
    <property type="protein sequence ID" value="BAD26058.1"/>
    <property type="molecule type" value="Genomic_DNA"/>
</dbReference>
<accession>Q6H585</accession>
<dbReference type="Proteomes" id="UP000000763">
    <property type="component" value="Chromosome 9"/>
</dbReference>
<protein>
    <submittedName>
        <fullName evidence="3">PPR-repeat protein-like</fullName>
    </submittedName>
</protein>
<feature type="region of interest" description="Disordered" evidence="1">
    <location>
        <begin position="129"/>
        <end position="155"/>
    </location>
</feature>
<evidence type="ECO:0000256" key="1">
    <source>
        <dbReference type="SAM" id="MobiDB-lite"/>
    </source>
</evidence>
<reference evidence="3" key="1">
    <citation type="submission" date="2002-09" db="EMBL/GenBank/DDBJ databases">
        <title>Oryza sativa nipponbare(GA3) genomic DNA, chromosome 9, BAC clone:OSJNBa0048A13.</title>
        <authorList>
            <person name="Sasaki T."/>
            <person name="Matsumoto T."/>
            <person name="Katayose Y."/>
        </authorList>
    </citation>
    <scope>NUCLEOTIDE SEQUENCE</scope>
</reference>
<proteinExistence type="predicted"/>
<organism evidence="3 4">
    <name type="scientific">Oryza sativa subsp. japonica</name>
    <name type="common">Rice</name>
    <dbReference type="NCBI Taxonomy" id="39947"/>
    <lineage>
        <taxon>Eukaryota</taxon>
        <taxon>Viridiplantae</taxon>
        <taxon>Streptophyta</taxon>
        <taxon>Embryophyta</taxon>
        <taxon>Tracheophyta</taxon>
        <taxon>Spermatophyta</taxon>
        <taxon>Magnoliopsida</taxon>
        <taxon>Liliopsida</taxon>
        <taxon>Poales</taxon>
        <taxon>Poaceae</taxon>
        <taxon>BOP clade</taxon>
        <taxon>Oryzoideae</taxon>
        <taxon>Oryzeae</taxon>
        <taxon>Oryzinae</taxon>
        <taxon>Oryza</taxon>
        <taxon>Oryza sativa</taxon>
    </lineage>
</organism>
<dbReference type="EMBL" id="AP005728">
    <property type="protein sequence ID" value="BAD26114.1"/>
    <property type="molecule type" value="Genomic_DNA"/>
</dbReference>
<reference evidence="2" key="2">
    <citation type="submission" date="2002-09" db="EMBL/GenBank/DDBJ databases">
        <title>Oryza sativa nipponbare(GA3) genomic DNA, chromosome 9, BAC clone:OSJNBa0055N01.</title>
        <authorList>
            <person name="Sasaki T."/>
            <person name="Matsumoto T."/>
            <person name="Katayose Y."/>
        </authorList>
    </citation>
    <scope>NUCLEOTIDE SEQUENCE</scope>
</reference>
<sequence length="264" mass="27478">MVRPQQEMPDVVTAFSPHHSWTRHLRRVISPPPSPDYTPETPPHTPLHTPTPANPPEFLFRGTLAARRGAPPFYMAAGGSGESSTPPPAPSFPDPRRIIKTGHGGGGGGVGGVHGIGCIPAASTASAASLRRQPDVHSVDDSPEASGGVLGGGGSHSCTESMAARWWRLRVAPASHRQRRPRPSCAGARWHHFAPPFPLAGSGGGFNAGARWHHVAPPLSLAGGGGGFNGRLRRPAIGGGRRALAASPRHGVAPRLGWPISLPH</sequence>
<reference evidence="4" key="3">
    <citation type="journal article" date="2005" name="Nature">
        <title>The map-based sequence of the rice genome.</title>
        <authorList>
            <consortium name="International rice genome sequencing project (IRGSP)"/>
            <person name="Matsumoto T."/>
            <person name="Wu J."/>
            <person name="Kanamori H."/>
            <person name="Katayose Y."/>
            <person name="Fujisawa M."/>
            <person name="Namiki N."/>
            <person name="Mizuno H."/>
            <person name="Yamamoto K."/>
            <person name="Antonio B.A."/>
            <person name="Baba T."/>
            <person name="Sakata K."/>
            <person name="Nagamura Y."/>
            <person name="Aoki H."/>
            <person name="Arikawa K."/>
            <person name="Arita K."/>
            <person name="Bito T."/>
            <person name="Chiden Y."/>
            <person name="Fujitsuka N."/>
            <person name="Fukunaka R."/>
            <person name="Hamada M."/>
            <person name="Harada C."/>
            <person name="Hayashi A."/>
            <person name="Hijishita S."/>
            <person name="Honda M."/>
            <person name="Hosokawa S."/>
            <person name="Ichikawa Y."/>
            <person name="Idonuma A."/>
            <person name="Iijima M."/>
            <person name="Ikeda M."/>
            <person name="Ikeno M."/>
            <person name="Ito K."/>
            <person name="Ito S."/>
            <person name="Ito T."/>
            <person name="Ito Y."/>
            <person name="Ito Y."/>
            <person name="Iwabuchi A."/>
            <person name="Kamiya K."/>
            <person name="Karasawa W."/>
            <person name="Kurita K."/>
            <person name="Katagiri S."/>
            <person name="Kikuta A."/>
            <person name="Kobayashi H."/>
            <person name="Kobayashi N."/>
            <person name="Machita K."/>
            <person name="Maehara T."/>
            <person name="Masukawa M."/>
            <person name="Mizubayashi T."/>
            <person name="Mukai Y."/>
            <person name="Nagasaki H."/>
            <person name="Nagata Y."/>
            <person name="Naito S."/>
            <person name="Nakashima M."/>
            <person name="Nakama Y."/>
            <person name="Nakamichi Y."/>
            <person name="Nakamura M."/>
            <person name="Meguro A."/>
            <person name="Negishi M."/>
            <person name="Ohta I."/>
            <person name="Ohta T."/>
            <person name="Okamoto M."/>
            <person name="Ono N."/>
            <person name="Saji S."/>
            <person name="Sakaguchi M."/>
            <person name="Sakai K."/>
            <person name="Shibata M."/>
            <person name="Shimokawa T."/>
            <person name="Song J."/>
            <person name="Takazaki Y."/>
            <person name="Terasawa K."/>
            <person name="Tsugane M."/>
            <person name="Tsuji K."/>
            <person name="Ueda S."/>
            <person name="Waki K."/>
            <person name="Yamagata H."/>
            <person name="Yamamoto M."/>
            <person name="Yamamoto S."/>
            <person name="Yamane H."/>
            <person name="Yoshiki S."/>
            <person name="Yoshihara R."/>
            <person name="Yukawa K."/>
            <person name="Zhong H."/>
            <person name="Yano M."/>
            <person name="Yuan Q."/>
            <person name="Ouyang S."/>
            <person name="Liu J."/>
            <person name="Jones K.M."/>
            <person name="Gansberger K."/>
            <person name="Moffat K."/>
            <person name="Hill J."/>
            <person name="Bera J."/>
            <person name="Fadrosh D."/>
            <person name="Jin S."/>
            <person name="Johri S."/>
            <person name="Kim M."/>
            <person name="Overton L."/>
            <person name="Reardon M."/>
            <person name="Tsitrin T."/>
            <person name="Vuong H."/>
            <person name="Weaver B."/>
            <person name="Ciecko A."/>
            <person name="Tallon L."/>
            <person name="Jackson J."/>
            <person name="Pai G."/>
            <person name="Aken S.V."/>
            <person name="Utterback T."/>
            <person name="Reidmuller S."/>
            <person name="Feldblyum T."/>
            <person name="Hsiao J."/>
            <person name="Zismann V."/>
            <person name="Iobst S."/>
            <person name="de Vazeille A.R."/>
            <person name="Buell C.R."/>
            <person name="Ying K."/>
            <person name="Li Y."/>
            <person name="Lu T."/>
            <person name="Huang Y."/>
            <person name="Zhao Q."/>
            <person name="Feng Q."/>
            <person name="Zhang L."/>
            <person name="Zhu J."/>
            <person name="Weng Q."/>
            <person name="Mu J."/>
            <person name="Lu Y."/>
            <person name="Fan D."/>
            <person name="Liu Y."/>
            <person name="Guan J."/>
            <person name="Zhang Y."/>
            <person name="Yu S."/>
            <person name="Liu X."/>
            <person name="Zhang Y."/>
            <person name="Hong G."/>
            <person name="Han B."/>
            <person name="Choisne N."/>
            <person name="Demange N."/>
            <person name="Orjeda G."/>
            <person name="Samain S."/>
            <person name="Cattolico L."/>
            <person name="Pelletier E."/>
            <person name="Couloux A."/>
            <person name="Segurens B."/>
            <person name="Wincker P."/>
            <person name="D'Hont A."/>
            <person name="Scarpelli C."/>
            <person name="Weissenbach J."/>
            <person name="Salanoubat M."/>
            <person name="Quetier F."/>
            <person name="Yu Y."/>
            <person name="Kim H.R."/>
            <person name="Rambo T."/>
            <person name="Currie J."/>
            <person name="Collura K."/>
            <person name="Luo M."/>
            <person name="Yang T."/>
            <person name="Ammiraju J.S.S."/>
            <person name="Engler F."/>
            <person name="Soderlund C."/>
            <person name="Wing R.A."/>
            <person name="Palmer L.E."/>
            <person name="de la Bastide M."/>
            <person name="Spiegel L."/>
            <person name="Nascimento L."/>
            <person name="Zutavern T."/>
            <person name="O'Shaughnessy A."/>
            <person name="Dike S."/>
            <person name="Dedhia N."/>
            <person name="Preston R."/>
            <person name="Balija V."/>
            <person name="McCombie W.R."/>
            <person name="Chow T."/>
            <person name="Chen H."/>
            <person name="Chung M."/>
            <person name="Chen C."/>
            <person name="Shaw J."/>
            <person name="Wu H."/>
            <person name="Hsiao K."/>
            <person name="Chao Y."/>
            <person name="Chu M."/>
            <person name="Cheng C."/>
            <person name="Hour A."/>
            <person name="Lee P."/>
            <person name="Lin S."/>
            <person name="Lin Y."/>
            <person name="Liou J."/>
            <person name="Liu S."/>
            <person name="Hsing Y."/>
            <person name="Raghuvanshi S."/>
            <person name="Mohanty A."/>
            <person name="Bharti A.K."/>
            <person name="Gaur A."/>
            <person name="Gupta V."/>
            <person name="Kumar D."/>
            <person name="Ravi V."/>
            <person name="Vij S."/>
            <person name="Kapur A."/>
            <person name="Khurana P."/>
            <person name="Khurana P."/>
            <person name="Khurana J.P."/>
            <person name="Tyagi A.K."/>
            <person name="Gaikwad K."/>
            <person name="Singh A."/>
            <person name="Dalal V."/>
            <person name="Srivastava S."/>
            <person name="Dixit A."/>
            <person name="Pal A.K."/>
            <person name="Ghazi I.A."/>
            <person name="Yadav M."/>
            <person name="Pandit A."/>
            <person name="Bhargava A."/>
            <person name="Sureshbabu K."/>
            <person name="Batra K."/>
            <person name="Sharma T.R."/>
            <person name="Mohapatra T."/>
            <person name="Singh N.K."/>
            <person name="Messing J."/>
            <person name="Nelson A.B."/>
            <person name="Fuks G."/>
            <person name="Kavchok S."/>
            <person name="Keizer G."/>
            <person name="Linton E."/>
            <person name="Llaca V."/>
            <person name="Song R."/>
            <person name="Tanyolac B."/>
            <person name="Young S."/>
            <person name="Ho-Il K."/>
            <person name="Hahn J.H."/>
            <person name="Sangsakoo G."/>
            <person name="Vanavichit A."/>
            <person name="de Mattos Luiz.A.T."/>
            <person name="Zimmer P.D."/>
            <person name="Malone G."/>
            <person name="Dellagostin O."/>
            <person name="de Oliveira A.C."/>
            <person name="Bevan M."/>
            <person name="Bancroft I."/>
            <person name="Minx P."/>
            <person name="Cordum H."/>
            <person name="Wilson R."/>
            <person name="Cheng Z."/>
            <person name="Jin W."/>
            <person name="Jiang J."/>
            <person name="Leong S.A."/>
            <person name="Iwama H."/>
            <person name="Gojobori T."/>
            <person name="Itoh T."/>
            <person name="Niimura Y."/>
            <person name="Fujii Y."/>
            <person name="Habara T."/>
            <person name="Sakai H."/>
            <person name="Sato Y."/>
            <person name="Wilson G."/>
            <person name="Kumar K."/>
            <person name="McCouch S."/>
            <person name="Juretic N."/>
            <person name="Hoen D."/>
            <person name="Wright S."/>
            <person name="Bruskiewich R."/>
            <person name="Bureau T."/>
            <person name="Miyao A."/>
            <person name="Hirochika H."/>
            <person name="Nishikawa T."/>
            <person name="Kadowaki K."/>
            <person name="Sugiura M."/>
            <person name="Burr B."/>
            <person name="Sasaki T."/>
        </authorList>
    </citation>
    <scope>NUCLEOTIDE SEQUENCE [LARGE SCALE GENOMIC DNA]</scope>
    <source>
        <strain evidence="4">cv. Nipponbare</strain>
    </source>
</reference>